<proteinExistence type="predicted"/>
<protein>
    <submittedName>
        <fullName evidence="3">Uncharacterized protein</fullName>
    </submittedName>
</protein>
<evidence type="ECO:0000313" key="4">
    <source>
        <dbReference type="Proteomes" id="UP000822688"/>
    </source>
</evidence>
<feature type="region of interest" description="Disordered" evidence="1">
    <location>
        <begin position="103"/>
        <end position="131"/>
    </location>
</feature>
<dbReference type="EMBL" id="CM026431">
    <property type="protein sequence ID" value="KAG0560512.1"/>
    <property type="molecule type" value="Genomic_DNA"/>
</dbReference>
<comment type="caution">
    <text evidence="3">The sequence shown here is derived from an EMBL/GenBank/DDBJ whole genome shotgun (WGS) entry which is preliminary data.</text>
</comment>
<evidence type="ECO:0000313" key="3">
    <source>
        <dbReference type="EMBL" id="KAG0560512.1"/>
    </source>
</evidence>
<accession>A0A8T0GU87</accession>
<organism evidence="3 4">
    <name type="scientific">Ceratodon purpureus</name>
    <name type="common">Fire moss</name>
    <name type="synonym">Dicranum purpureum</name>
    <dbReference type="NCBI Taxonomy" id="3225"/>
    <lineage>
        <taxon>Eukaryota</taxon>
        <taxon>Viridiplantae</taxon>
        <taxon>Streptophyta</taxon>
        <taxon>Embryophyta</taxon>
        <taxon>Bryophyta</taxon>
        <taxon>Bryophytina</taxon>
        <taxon>Bryopsida</taxon>
        <taxon>Dicranidae</taxon>
        <taxon>Pseudoditrichales</taxon>
        <taxon>Ditrichaceae</taxon>
        <taxon>Ceratodon</taxon>
    </lineage>
</organism>
<keyword evidence="4" id="KW-1185">Reference proteome</keyword>
<evidence type="ECO:0000256" key="1">
    <source>
        <dbReference type="SAM" id="MobiDB-lite"/>
    </source>
</evidence>
<name>A0A8T0GU87_CERPU</name>
<dbReference type="AlphaFoldDB" id="A0A8T0GU87"/>
<feature type="compositionally biased region" description="Polar residues" evidence="1">
    <location>
        <begin position="111"/>
        <end position="129"/>
    </location>
</feature>
<gene>
    <name evidence="2" type="ORF">KC19_10G185400</name>
    <name evidence="3" type="ORF">KC19_10G185900</name>
</gene>
<evidence type="ECO:0000313" key="2">
    <source>
        <dbReference type="EMBL" id="KAG0560507.1"/>
    </source>
</evidence>
<reference evidence="3" key="1">
    <citation type="submission" date="2020-06" db="EMBL/GenBank/DDBJ databases">
        <title>WGS assembly of Ceratodon purpureus strain R40.</title>
        <authorList>
            <person name="Carey S.B."/>
            <person name="Jenkins J."/>
            <person name="Shu S."/>
            <person name="Lovell J.T."/>
            <person name="Sreedasyam A."/>
            <person name="Maumus F."/>
            <person name="Tiley G.P."/>
            <person name="Fernandez-Pozo N."/>
            <person name="Barry K."/>
            <person name="Chen C."/>
            <person name="Wang M."/>
            <person name="Lipzen A."/>
            <person name="Daum C."/>
            <person name="Saski C.A."/>
            <person name="Payton A.C."/>
            <person name="Mcbreen J.C."/>
            <person name="Conrad R.E."/>
            <person name="Kollar L.M."/>
            <person name="Olsson S."/>
            <person name="Huttunen S."/>
            <person name="Landis J.B."/>
            <person name="Wickett N.J."/>
            <person name="Johnson M.G."/>
            <person name="Rensing S.A."/>
            <person name="Grimwood J."/>
            <person name="Schmutz J."/>
            <person name="Mcdaniel S.F."/>
        </authorList>
    </citation>
    <scope>NUCLEOTIDE SEQUENCE</scope>
    <source>
        <strain evidence="3">R40</strain>
    </source>
</reference>
<dbReference type="Proteomes" id="UP000822688">
    <property type="component" value="Chromosome 10"/>
</dbReference>
<sequence>MTTTGYIIELQSRRLGNAQFPSSLNITVHMRKVSERLTVGRAREQPHGCQKRVNLSLPLAFPCTGVAGLARPEGQHGQGKEQARACDKRPCECQPLHAPPHEGLHDHHHQVSQISNHTTHNTPKSSTASEVEPVIKTPDMKGLEGQGANKGGVQVQASEAHVLMHSIDTTINPAQRNR</sequence>
<dbReference type="EMBL" id="CM026431">
    <property type="protein sequence ID" value="KAG0560507.1"/>
    <property type="molecule type" value="Genomic_DNA"/>
</dbReference>